<dbReference type="GO" id="GO:0045892">
    <property type="term" value="P:negative regulation of DNA-templated transcription"/>
    <property type="evidence" value="ECO:0007669"/>
    <property type="project" value="InterPro"/>
</dbReference>
<dbReference type="InterPro" id="IPR036271">
    <property type="entry name" value="Tet_transcr_reg_TetR-rel_C_sf"/>
</dbReference>
<dbReference type="EMBL" id="SLWS01000002">
    <property type="protein sequence ID" value="TCO62219.1"/>
    <property type="molecule type" value="Genomic_DNA"/>
</dbReference>
<keyword evidence="2" id="KW-0805">Transcription regulation</keyword>
<dbReference type="Gene3D" id="1.10.357.10">
    <property type="entry name" value="Tetracycline Repressor, domain 2"/>
    <property type="match status" value="1"/>
</dbReference>
<dbReference type="InterPro" id="IPR009057">
    <property type="entry name" value="Homeodomain-like_sf"/>
</dbReference>
<dbReference type="Proteomes" id="UP000295680">
    <property type="component" value="Unassembled WGS sequence"/>
</dbReference>
<proteinExistence type="predicted"/>
<dbReference type="GO" id="GO:0003700">
    <property type="term" value="F:DNA-binding transcription factor activity"/>
    <property type="evidence" value="ECO:0007669"/>
    <property type="project" value="TreeGrafter"/>
</dbReference>
<dbReference type="InterPro" id="IPR001647">
    <property type="entry name" value="HTH_TetR"/>
</dbReference>
<dbReference type="RefSeq" id="WP_132113825.1">
    <property type="nucleotide sequence ID" value="NZ_SLWS01000002.1"/>
</dbReference>
<evidence type="ECO:0000256" key="1">
    <source>
        <dbReference type="ARBA" id="ARBA00022491"/>
    </source>
</evidence>
<keyword evidence="4" id="KW-0804">Transcription</keyword>
<dbReference type="InterPro" id="IPR003012">
    <property type="entry name" value="Tet_transcr_reg_TetR"/>
</dbReference>
<gene>
    <name evidence="7" type="ORF">EV192_102356</name>
</gene>
<dbReference type="Pfam" id="PF02909">
    <property type="entry name" value="TetR_C_1"/>
    <property type="match status" value="1"/>
</dbReference>
<protein>
    <submittedName>
        <fullName evidence="7">TetR family transcriptional regulator</fullName>
    </submittedName>
</protein>
<dbReference type="PROSITE" id="PS50977">
    <property type="entry name" value="HTH_TETR_2"/>
    <property type="match status" value="1"/>
</dbReference>
<evidence type="ECO:0000259" key="6">
    <source>
        <dbReference type="PROSITE" id="PS50977"/>
    </source>
</evidence>
<feature type="domain" description="HTH tetR-type" evidence="6">
    <location>
        <begin position="8"/>
        <end position="66"/>
    </location>
</feature>
<keyword evidence="8" id="KW-1185">Reference proteome</keyword>
<feature type="DNA-binding region" description="H-T-H motif" evidence="5">
    <location>
        <begin position="29"/>
        <end position="48"/>
    </location>
</feature>
<dbReference type="SUPFAM" id="SSF46689">
    <property type="entry name" value="Homeodomain-like"/>
    <property type="match status" value="1"/>
</dbReference>
<dbReference type="AlphaFoldDB" id="A0A4R2JY97"/>
<dbReference type="PANTHER" id="PTHR30055:SF151">
    <property type="entry name" value="TRANSCRIPTIONAL REGULATORY PROTEIN"/>
    <property type="match status" value="1"/>
</dbReference>
<dbReference type="SUPFAM" id="SSF48498">
    <property type="entry name" value="Tetracyclin repressor-like, C-terminal domain"/>
    <property type="match status" value="1"/>
</dbReference>
<evidence type="ECO:0000256" key="4">
    <source>
        <dbReference type="ARBA" id="ARBA00023163"/>
    </source>
</evidence>
<evidence type="ECO:0000313" key="8">
    <source>
        <dbReference type="Proteomes" id="UP000295680"/>
    </source>
</evidence>
<keyword evidence="1" id="KW-0678">Repressor</keyword>
<evidence type="ECO:0000313" key="7">
    <source>
        <dbReference type="EMBL" id="TCO62219.1"/>
    </source>
</evidence>
<reference evidence="7 8" key="1">
    <citation type="submission" date="2019-03" db="EMBL/GenBank/DDBJ databases">
        <title>Genomic Encyclopedia of Type Strains, Phase IV (KMG-IV): sequencing the most valuable type-strain genomes for metagenomic binning, comparative biology and taxonomic classification.</title>
        <authorList>
            <person name="Goeker M."/>
        </authorList>
    </citation>
    <scope>NUCLEOTIDE SEQUENCE [LARGE SCALE GENOMIC DNA]</scope>
    <source>
        <strain evidence="7 8">DSM 45934</strain>
    </source>
</reference>
<dbReference type="GO" id="GO:0046677">
    <property type="term" value="P:response to antibiotic"/>
    <property type="evidence" value="ECO:0007669"/>
    <property type="project" value="InterPro"/>
</dbReference>
<evidence type="ECO:0000256" key="3">
    <source>
        <dbReference type="ARBA" id="ARBA00023125"/>
    </source>
</evidence>
<dbReference type="InterPro" id="IPR050109">
    <property type="entry name" value="HTH-type_TetR-like_transc_reg"/>
</dbReference>
<name>A0A4R2JY97_9PSEU</name>
<keyword evidence="3 5" id="KW-0238">DNA-binding</keyword>
<evidence type="ECO:0000256" key="2">
    <source>
        <dbReference type="ARBA" id="ARBA00023015"/>
    </source>
</evidence>
<comment type="caution">
    <text evidence="7">The sequence shown here is derived from an EMBL/GenBank/DDBJ whole genome shotgun (WGS) entry which is preliminary data.</text>
</comment>
<accession>A0A4R2JY97</accession>
<dbReference type="Pfam" id="PF00440">
    <property type="entry name" value="TetR_N"/>
    <property type="match status" value="1"/>
</dbReference>
<dbReference type="PRINTS" id="PR00400">
    <property type="entry name" value="TETREPRESSOR"/>
</dbReference>
<organism evidence="7 8">
    <name type="scientific">Actinocrispum wychmicini</name>
    <dbReference type="NCBI Taxonomy" id="1213861"/>
    <lineage>
        <taxon>Bacteria</taxon>
        <taxon>Bacillati</taxon>
        <taxon>Actinomycetota</taxon>
        <taxon>Actinomycetes</taxon>
        <taxon>Pseudonocardiales</taxon>
        <taxon>Pseudonocardiaceae</taxon>
        <taxon>Actinocrispum</taxon>
    </lineage>
</organism>
<evidence type="ECO:0000256" key="5">
    <source>
        <dbReference type="PROSITE-ProRule" id="PRU00335"/>
    </source>
</evidence>
<dbReference type="InterPro" id="IPR004111">
    <property type="entry name" value="Repressor_TetR_C"/>
</dbReference>
<dbReference type="PANTHER" id="PTHR30055">
    <property type="entry name" value="HTH-TYPE TRANSCRIPTIONAL REGULATOR RUTR"/>
    <property type="match status" value="1"/>
</dbReference>
<dbReference type="GO" id="GO:0000976">
    <property type="term" value="F:transcription cis-regulatory region binding"/>
    <property type="evidence" value="ECO:0007669"/>
    <property type="project" value="TreeGrafter"/>
</dbReference>
<sequence>MAQRRKRLLSVESILDAALACVDDSGRLTMADLAARLGASASSIYHHLPGRAAIIEALRERLGDEIGPPPMDGSDWDAQIRQWMRSYRQAMAEHPNLIPLLTEQTMTAGTVLRGYEQIVTLLTQVGAPAADIALWISVLDSYALGSALDLAAPDEVWHADPDTLPALAEAISMAPRGRPRADKAFELGLNALLAGMRDQLGGSSAASVS</sequence>
<dbReference type="OrthoDB" id="3291296at2"/>